<keyword evidence="1 3" id="KW-0807">Transducer</keyword>
<dbReference type="PANTHER" id="PTHR32089">
    <property type="entry name" value="METHYL-ACCEPTING CHEMOTAXIS PROTEIN MCPB"/>
    <property type="match status" value="1"/>
</dbReference>
<dbReference type="PANTHER" id="PTHR32089:SF112">
    <property type="entry name" value="LYSOZYME-LIKE PROTEIN-RELATED"/>
    <property type="match status" value="1"/>
</dbReference>
<evidence type="ECO:0000256" key="1">
    <source>
        <dbReference type="ARBA" id="ARBA00023224"/>
    </source>
</evidence>
<evidence type="ECO:0000313" key="7">
    <source>
        <dbReference type="Proteomes" id="UP000434639"/>
    </source>
</evidence>
<dbReference type="SMART" id="SM00283">
    <property type="entry name" value="MA"/>
    <property type="match status" value="1"/>
</dbReference>
<name>A0A7X2S6Z8_9BACI</name>
<evidence type="ECO:0000256" key="2">
    <source>
        <dbReference type="ARBA" id="ARBA00029447"/>
    </source>
</evidence>
<keyword evidence="4" id="KW-0472">Membrane</keyword>
<dbReference type="GO" id="GO:0004888">
    <property type="term" value="F:transmembrane signaling receptor activity"/>
    <property type="evidence" value="ECO:0007669"/>
    <property type="project" value="InterPro"/>
</dbReference>
<keyword evidence="4" id="KW-1133">Transmembrane helix</keyword>
<dbReference type="SUPFAM" id="SSF58104">
    <property type="entry name" value="Methyl-accepting chemotaxis protein (MCP) signaling domain"/>
    <property type="match status" value="1"/>
</dbReference>
<dbReference type="InterPro" id="IPR004089">
    <property type="entry name" value="MCPsignal_dom"/>
</dbReference>
<dbReference type="PROSITE" id="PS50111">
    <property type="entry name" value="CHEMOTAXIS_TRANSDUC_2"/>
    <property type="match status" value="1"/>
</dbReference>
<comment type="similarity">
    <text evidence="2">Belongs to the methyl-accepting chemotaxis (MCP) protein family.</text>
</comment>
<accession>A0A7X2S6Z8</accession>
<dbReference type="Gene3D" id="1.10.287.950">
    <property type="entry name" value="Methyl-accepting chemotaxis protein"/>
    <property type="match status" value="1"/>
</dbReference>
<dbReference type="Proteomes" id="UP000434639">
    <property type="component" value="Unassembled WGS sequence"/>
</dbReference>
<keyword evidence="7" id="KW-1185">Reference proteome</keyword>
<dbReference type="EMBL" id="WMIB01000018">
    <property type="protein sequence ID" value="MTH54797.1"/>
    <property type="molecule type" value="Genomic_DNA"/>
</dbReference>
<protein>
    <recommendedName>
        <fullName evidence="5">Methyl-accepting transducer domain-containing protein</fullName>
    </recommendedName>
</protein>
<organism evidence="6 7">
    <name type="scientific">Metabacillus mangrovi</name>
    <dbReference type="NCBI Taxonomy" id="1491830"/>
    <lineage>
        <taxon>Bacteria</taxon>
        <taxon>Bacillati</taxon>
        <taxon>Bacillota</taxon>
        <taxon>Bacilli</taxon>
        <taxon>Bacillales</taxon>
        <taxon>Bacillaceae</taxon>
        <taxon>Metabacillus</taxon>
    </lineage>
</organism>
<dbReference type="PRINTS" id="PR00260">
    <property type="entry name" value="CHEMTRNSDUCR"/>
</dbReference>
<feature type="transmembrane region" description="Helical" evidence="4">
    <location>
        <begin position="62"/>
        <end position="82"/>
    </location>
</feature>
<gene>
    <name evidence="6" type="ORF">GKZ89_15440</name>
</gene>
<dbReference type="OrthoDB" id="242546at2"/>
<evidence type="ECO:0000256" key="3">
    <source>
        <dbReference type="PROSITE-ProRule" id="PRU00284"/>
    </source>
</evidence>
<sequence>MAGIFAAGGGWTVTIVTFFLAIFAVVQFSRPVFAIGYLLGLATLILNAVFGTKEAASIQENIGTILLAYVLSGAVLGVLIHLNKKQAEMIRQLVLDTEAAAEQEKEKASQLSSNMTHILNSVAVSGERIQSNLQAQGDMKASLNEIAAGSYQQAEQISSISQNTSVSHEKLLAFIDQIQTLLSEAEKTQGITAEGEQKVSHFTKDMMDIQETITDLNQSFQELSEKVKETNTFSNSIKQISEQTNLLALNASIEAARAGDAGKGFSVVAEEIRKLAEMTNRTAESITANLMQVNQDNSLTLKKMEESGSKIRHVLGSSNEVGNYFETLKTRIRRMYEDFSAAEEVCSHVAENSSEIEKSTSELAAIIEQSSAGLEEMNASVETFTNDSAKISSLMNDTSMKAKEILDRYKVS</sequence>
<evidence type="ECO:0000256" key="4">
    <source>
        <dbReference type="SAM" id="Phobius"/>
    </source>
</evidence>
<dbReference type="RefSeq" id="WP_155113307.1">
    <property type="nucleotide sequence ID" value="NZ_WMIB01000018.1"/>
</dbReference>
<dbReference type="GO" id="GO:0016020">
    <property type="term" value="C:membrane"/>
    <property type="evidence" value="ECO:0007669"/>
    <property type="project" value="InterPro"/>
</dbReference>
<evidence type="ECO:0000313" key="6">
    <source>
        <dbReference type="EMBL" id="MTH54797.1"/>
    </source>
</evidence>
<dbReference type="GO" id="GO:0007165">
    <property type="term" value="P:signal transduction"/>
    <property type="evidence" value="ECO:0007669"/>
    <property type="project" value="UniProtKB-KW"/>
</dbReference>
<proteinExistence type="inferred from homology"/>
<feature type="transmembrane region" description="Helical" evidence="4">
    <location>
        <begin position="32"/>
        <end position="50"/>
    </location>
</feature>
<dbReference type="Pfam" id="PF00015">
    <property type="entry name" value="MCPsignal"/>
    <property type="match status" value="1"/>
</dbReference>
<dbReference type="AlphaFoldDB" id="A0A7X2S6Z8"/>
<dbReference type="InterPro" id="IPR004090">
    <property type="entry name" value="Chemotax_Me-accpt_rcpt"/>
</dbReference>
<keyword evidence="4" id="KW-0812">Transmembrane</keyword>
<dbReference type="GO" id="GO:0006935">
    <property type="term" value="P:chemotaxis"/>
    <property type="evidence" value="ECO:0007669"/>
    <property type="project" value="InterPro"/>
</dbReference>
<feature type="domain" description="Methyl-accepting transducer" evidence="5">
    <location>
        <begin position="128"/>
        <end position="378"/>
    </location>
</feature>
<feature type="transmembrane region" description="Helical" evidence="4">
    <location>
        <begin position="6"/>
        <end position="25"/>
    </location>
</feature>
<reference evidence="6 7" key="1">
    <citation type="journal article" date="2017" name="Int. J. Syst. Evol. Microbiol.">
        <title>Bacillus mangrovi sp. nov., isolated from a sediment sample from a mangrove forest.</title>
        <authorList>
            <person name="Gupta V."/>
            <person name="Singh P.K."/>
            <person name="Korpole S."/>
            <person name="Tanuku N.R.S."/>
            <person name="Pinnaka A.K."/>
        </authorList>
    </citation>
    <scope>NUCLEOTIDE SEQUENCE [LARGE SCALE GENOMIC DNA]</scope>
    <source>
        <strain evidence="6 7">KCTC 33872</strain>
    </source>
</reference>
<evidence type="ECO:0000259" key="5">
    <source>
        <dbReference type="PROSITE" id="PS50111"/>
    </source>
</evidence>
<comment type="caution">
    <text evidence="6">The sequence shown here is derived from an EMBL/GenBank/DDBJ whole genome shotgun (WGS) entry which is preliminary data.</text>
</comment>